<feature type="domain" description="VWFA" evidence="8">
    <location>
        <begin position="277"/>
        <end position="453"/>
    </location>
</feature>
<keyword evidence="2" id="KW-0964">Secreted</keyword>
<dbReference type="SMART" id="SM00327">
    <property type="entry name" value="VWA"/>
    <property type="match status" value="2"/>
</dbReference>
<comment type="caution">
    <text evidence="9">The sequence shown here is derived from an EMBL/GenBank/DDBJ whole genome shotgun (WGS) entry which is preliminary data.</text>
</comment>
<dbReference type="Pfam" id="PF00092">
    <property type="entry name" value="VWA"/>
    <property type="match status" value="2"/>
</dbReference>
<name>A0A9N7USE6_PLEPL</name>
<dbReference type="PROSITE" id="PS50234">
    <property type="entry name" value="VWFA"/>
    <property type="match status" value="2"/>
</dbReference>
<evidence type="ECO:0000256" key="1">
    <source>
        <dbReference type="ARBA" id="ARBA00004498"/>
    </source>
</evidence>
<protein>
    <recommendedName>
        <fullName evidence="8">VWFA domain-containing protein</fullName>
    </recommendedName>
</protein>
<dbReference type="Gene3D" id="3.40.50.410">
    <property type="entry name" value="von Willebrand factor, type A domain"/>
    <property type="match status" value="2"/>
</dbReference>
<dbReference type="InterPro" id="IPR050525">
    <property type="entry name" value="ECM_Assembly_Org"/>
</dbReference>
<sequence length="501" mass="55642">MLREIGVMAITIGTTNADTLELQTISHEPKYSLSVTDYEELPSAARDILSLLKEASPNTEQTAPAKDFDSKKNDVVFLVDGSYDSRNGFEEIRAFVEKTVESLNLRENRDQVAFVQYSRDATANFYLNSYASKNDVLSSIRTMRHKLGRPLNIGKALTFVRDNVFAASVGGRHAESVPQYLYVFSGGRSGDDVRGPAQSLKENGIKTFSFGTKNSDTLEMQTISFTPAHYFPVTNFNNLQSIHSSVEATLRGTQETTEFPTVIDTSTIAKLDLQSADIVFLLEGSDEMRASEKTILDFVRDFVKPLEIGPSKVQVALIQYSKEPTADFHLNTYSLKDNIMSHLSNVKLRGGVTTNTGGALDYVKSNVLSASSGSRARQGVPQILILLRGRKSEDNLFGPVERLRKAGIVLFSVWVKNADRQEMDQLAQSSTEQYFIKEKSDFPLLSEQLLSAIASHKGTSSTGVGSRSSMTRDIVFLIDGSDDWELRRKLKECKVMKKEET</sequence>
<dbReference type="FunFam" id="3.40.50.410:FF:000003">
    <property type="entry name" value="Collagen type VI alpha 3 chain"/>
    <property type="match status" value="2"/>
</dbReference>
<accession>A0A9N7USE6</accession>
<reference evidence="9" key="1">
    <citation type="submission" date="2020-03" db="EMBL/GenBank/DDBJ databases">
        <authorList>
            <person name="Weist P."/>
        </authorList>
    </citation>
    <scope>NUCLEOTIDE SEQUENCE</scope>
</reference>
<keyword evidence="3" id="KW-0272">Extracellular matrix</keyword>
<dbReference type="EMBL" id="CADEAL010001974">
    <property type="protein sequence ID" value="CAB1437034.1"/>
    <property type="molecule type" value="Genomic_DNA"/>
</dbReference>
<keyword evidence="10" id="KW-1185">Reference proteome</keyword>
<feature type="domain" description="VWFA" evidence="8">
    <location>
        <begin position="74"/>
        <end position="246"/>
    </location>
</feature>
<keyword evidence="4" id="KW-0732">Signal</keyword>
<dbReference type="InterPro" id="IPR036465">
    <property type="entry name" value="vWFA_dom_sf"/>
</dbReference>
<evidence type="ECO:0000256" key="4">
    <source>
        <dbReference type="ARBA" id="ARBA00022729"/>
    </source>
</evidence>
<dbReference type="GO" id="GO:0005581">
    <property type="term" value="C:collagen trimer"/>
    <property type="evidence" value="ECO:0007669"/>
    <property type="project" value="UniProtKB-KW"/>
</dbReference>
<dbReference type="PANTHER" id="PTHR24020">
    <property type="entry name" value="COLLAGEN ALPHA"/>
    <property type="match status" value="1"/>
</dbReference>
<keyword evidence="5" id="KW-0677">Repeat</keyword>
<evidence type="ECO:0000259" key="8">
    <source>
        <dbReference type="PROSITE" id="PS50234"/>
    </source>
</evidence>
<comment type="subcellular location">
    <subcellularLocation>
        <location evidence="1">Secreted</location>
        <location evidence="1">Extracellular space</location>
        <location evidence="1">Extracellular matrix</location>
    </subcellularLocation>
</comment>
<organism evidence="9 10">
    <name type="scientific">Pleuronectes platessa</name>
    <name type="common">European plaice</name>
    <dbReference type="NCBI Taxonomy" id="8262"/>
    <lineage>
        <taxon>Eukaryota</taxon>
        <taxon>Metazoa</taxon>
        <taxon>Chordata</taxon>
        <taxon>Craniata</taxon>
        <taxon>Vertebrata</taxon>
        <taxon>Euteleostomi</taxon>
        <taxon>Actinopterygii</taxon>
        <taxon>Neopterygii</taxon>
        <taxon>Teleostei</taxon>
        <taxon>Neoteleostei</taxon>
        <taxon>Acanthomorphata</taxon>
        <taxon>Carangaria</taxon>
        <taxon>Pleuronectiformes</taxon>
        <taxon>Pleuronectoidei</taxon>
        <taxon>Pleuronectidae</taxon>
        <taxon>Pleuronectes</taxon>
    </lineage>
</organism>
<dbReference type="InterPro" id="IPR002035">
    <property type="entry name" value="VWF_A"/>
</dbReference>
<evidence type="ECO:0000256" key="6">
    <source>
        <dbReference type="ARBA" id="ARBA00022889"/>
    </source>
</evidence>
<dbReference type="Proteomes" id="UP001153269">
    <property type="component" value="Unassembled WGS sequence"/>
</dbReference>
<dbReference type="GO" id="GO:0007155">
    <property type="term" value="P:cell adhesion"/>
    <property type="evidence" value="ECO:0007669"/>
    <property type="project" value="UniProtKB-KW"/>
</dbReference>
<evidence type="ECO:0000256" key="2">
    <source>
        <dbReference type="ARBA" id="ARBA00022525"/>
    </source>
</evidence>
<dbReference type="GO" id="GO:0005615">
    <property type="term" value="C:extracellular space"/>
    <property type="evidence" value="ECO:0007669"/>
    <property type="project" value="TreeGrafter"/>
</dbReference>
<evidence type="ECO:0000256" key="7">
    <source>
        <dbReference type="ARBA" id="ARBA00023119"/>
    </source>
</evidence>
<evidence type="ECO:0000313" key="9">
    <source>
        <dbReference type="EMBL" id="CAB1437034.1"/>
    </source>
</evidence>
<evidence type="ECO:0000313" key="10">
    <source>
        <dbReference type="Proteomes" id="UP001153269"/>
    </source>
</evidence>
<evidence type="ECO:0000256" key="3">
    <source>
        <dbReference type="ARBA" id="ARBA00022530"/>
    </source>
</evidence>
<gene>
    <name evidence="9" type="ORF">PLEPLA_LOCUS25067</name>
</gene>
<keyword evidence="6" id="KW-0130">Cell adhesion</keyword>
<dbReference type="AlphaFoldDB" id="A0A9N7USE6"/>
<dbReference type="PANTHER" id="PTHR24020:SF13">
    <property type="entry name" value="COLLAGEN ALPHA-3(VI) CHAIN"/>
    <property type="match status" value="1"/>
</dbReference>
<dbReference type="SUPFAM" id="SSF53300">
    <property type="entry name" value="vWA-like"/>
    <property type="match status" value="2"/>
</dbReference>
<evidence type="ECO:0000256" key="5">
    <source>
        <dbReference type="ARBA" id="ARBA00022737"/>
    </source>
</evidence>
<keyword evidence="7" id="KW-0176">Collagen</keyword>
<proteinExistence type="predicted"/>